<feature type="chain" id="PRO_5032330176" evidence="1">
    <location>
        <begin position="18"/>
        <end position="191"/>
    </location>
</feature>
<comment type="caution">
    <text evidence="2">The sequence shown here is derived from an EMBL/GenBank/DDBJ whole genome shotgun (WGS) entry which is preliminary data.</text>
</comment>
<reference evidence="2" key="1">
    <citation type="submission" date="2021-02" db="EMBL/GenBank/DDBJ databases">
        <authorList>
            <person name="Nowell W R."/>
        </authorList>
    </citation>
    <scope>NUCLEOTIDE SEQUENCE</scope>
</reference>
<evidence type="ECO:0000313" key="3">
    <source>
        <dbReference type="Proteomes" id="UP000663874"/>
    </source>
</evidence>
<name>A0A819X620_9BILA</name>
<evidence type="ECO:0000256" key="1">
    <source>
        <dbReference type="SAM" id="SignalP"/>
    </source>
</evidence>
<organism evidence="2 3">
    <name type="scientific">Rotaria sordida</name>
    <dbReference type="NCBI Taxonomy" id="392033"/>
    <lineage>
        <taxon>Eukaryota</taxon>
        <taxon>Metazoa</taxon>
        <taxon>Spiralia</taxon>
        <taxon>Gnathifera</taxon>
        <taxon>Rotifera</taxon>
        <taxon>Eurotatoria</taxon>
        <taxon>Bdelloidea</taxon>
        <taxon>Philodinida</taxon>
        <taxon>Philodinidae</taxon>
        <taxon>Rotaria</taxon>
    </lineage>
</organism>
<feature type="non-terminal residue" evidence="2">
    <location>
        <position position="1"/>
    </location>
</feature>
<keyword evidence="1" id="KW-0732">Signal</keyword>
<sequence length="191" mass="21691">MSTTILTVLSQLLSTLGFRLLRTPQNNPITSSNSNSNNTNISTEATLLNENSLPFVGNLLAFTSDVIQVFQDATKLIEESCEIKKQAMNQIKDTKAYSLTVHQSIAQKLADIITFTMDKENFHFCIKERTALNIQAKDIHEELCFACGDETPSLKTIEEWSKWFRESREEAEDEVRPDRLVIETTSENIEQ</sequence>
<proteinExistence type="predicted"/>
<dbReference type="AlphaFoldDB" id="A0A819X620"/>
<gene>
    <name evidence="2" type="ORF">FNK824_LOCUS32764</name>
</gene>
<accession>A0A819X620</accession>
<dbReference type="EMBL" id="CAJOBE010011464">
    <property type="protein sequence ID" value="CAF4131415.1"/>
    <property type="molecule type" value="Genomic_DNA"/>
</dbReference>
<dbReference type="Proteomes" id="UP000663874">
    <property type="component" value="Unassembled WGS sequence"/>
</dbReference>
<feature type="signal peptide" evidence="1">
    <location>
        <begin position="1"/>
        <end position="17"/>
    </location>
</feature>
<protein>
    <submittedName>
        <fullName evidence="2">Uncharacterized protein</fullName>
    </submittedName>
</protein>
<evidence type="ECO:0000313" key="2">
    <source>
        <dbReference type="EMBL" id="CAF4131415.1"/>
    </source>
</evidence>